<evidence type="ECO:0000313" key="3">
    <source>
        <dbReference type="Proteomes" id="UP000243904"/>
    </source>
</evidence>
<feature type="chain" id="PRO_5009262523" description="DUF992 domain-containing protein" evidence="1">
    <location>
        <begin position="24"/>
        <end position="156"/>
    </location>
</feature>
<dbReference type="InterPro" id="IPR009333">
    <property type="entry name" value="DUF992"/>
</dbReference>
<evidence type="ECO:0000256" key="1">
    <source>
        <dbReference type="SAM" id="SignalP"/>
    </source>
</evidence>
<dbReference type="Pfam" id="PF06186">
    <property type="entry name" value="DUF992"/>
    <property type="match status" value="1"/>
</dbReference>
<protein>
    <recommendedName>
        <fullName evidence="4">DUF992 domain-containing protein</fullName>
    </recommendedName>
</protein>
<accession>A0A1H1UTR2</accession>
<reference evidence="3" key="1">
    <citation type="submission" date="2016-10" db="EMBL/GenBank/DDBJ databases">
        <authorList>
            <person name="Varghese N."/>
            <person name="Submissions S."/>
        </authorList>
    </citation>
    <scope>NUCLEOTIDE SEQUENCE [LARGE SCALE GENOMIC DNA]</scope>
    <source>
        <strain evidence="3">GAS369</strain>
    </source>
</reference>
<keyword evidence="3" id="KW-1185">Reference proteome</keyword>
<feature type="signal peptide" evidence="1">
    <location>
        <begin position="1"/>
        <end position="23"/>
    </location>
</feature>
<evidence type="ECO:0000313" key="2">
    <source>
        <dbReference type="EMBL" id="SDS75476.1"/>
    </source>
</evidence>
<dbReference type="RefSeq" id="WP_100386656.1">
    <property type="nucleotide sequence ID" value="NZ_LT629750.1"/>
</dbReference>
<name>A0A1H1UTR2_9BRAD</name>
<dbReference type="EMBL" id="LT629750">
    <property type="protein sequence ID" value="SDS75476.1"/>
    <property type="molecule type" value="Genomic_DNA"/>
</dbReference>
<gene>
    <name evidence="2" type="ORF">SAMN05444158_3085</name>
</gene>
<proteinExistence type="predicted"/>
<dbReference type="AlphaFoldDB" id="A0A1H1UTR2"/>
<sequence>MSKICRLAVLCASMVALAGPAFAQAQPVRVGGLTCDAAPRVGLIVGSRQNLRCVFRSNATGRQYSYSGTISRIGLDVGVTGGGRLFWGVFAPTSHVGYGTLRGTYVGASGNASFGVGLGANVLVGGSHRTISLQPLSVEGQVGVNLALGVARLTLR</sequence>
<dbReference type="Proteomes" id="UP000243904">
    <property type="component" value="Chromosome I"/>
</dbReference>
<organism evidence="2 3">
    <name type="scientific">Bradyrhizobium canariense</name>
    <dbReference type="NCBI Taxonomy" id="255045"/>
    <lineage>
        <taxon>Bacteria</taxon>
        <taxon>Pseudomonadati</taxon>
        <taxon>Pseudomonadota</taxon>
        <taxon>Alphaproteobacteria</taxon>
        <taxon>Hyphomicrobiales</taxon>
        <taxon>Nitrobacteraceae</taxon>
        <taxon>Bradyrhizobium</taxon>
    </lineage>
</organism>
<keyword evidence="1" id="KW-0732">Signal</keyword>
<evidence type="ECO:0008006" key="4">
    <source>
        <dbReference type="Google" id="ProtNLM"/>
    </source>
</evidence>